<dbReference type="GO" id="GO:0005634">
    <property type="term" value="C:nucleus"/>
    <property type="evidence" value="ECO:0007669"/>
    <property type="project" value="TreeGrafter"/>
</dbReference>
<feature type="region of interest" description="Disordered" evidence="1">
    <location>
        <begin position="1"/>
        <end position="70"/>
    </location>
</feature>
<dbReference type="InterPro" id="IPR013721">
    <property type="entry name" value="STAG"/>
</dbReference>
<dbReference type="SUPFAM" id="SSF48371">
    <property type="entry name" value="ARM repeat"/>
    <property type="match status" value="1"/>
</dbReference>
<dbReference type="InterPro" id="IPR011989">
    <property type="entry name" value="ARM-like"/>
</dbReference>
<evidence type="ECO:0000313" key="3">
    <source>
        <dbReference type="EMBL" id="KAA8906344.1"/>
    </source>
</evidence>
<dbReference type="GeneID" id="54779735"/>
<evidence type="ECO:0000259" key="2">
    <source>
        <dbReference type="PROSITE" id="PS51425"/>
    </source>
</evidence>
<dbReference type="InterPro" id="IPR039662">
    <property type="entry name" value="Cohesin_Scc3/SA"/>
</dbReference>
<evidence type="ECO:0000313" key="4">
    <source>
        <dbReference type="Proteomes" id="UP000449547"/>
    </source>
</evidence>
<keyword evidence="4" id="KW-1185">Reference proteome</keyword>
<organism evidence="3 4">
    <name type="scientific">Diutina rugosa</name>
    <name type="common">Yeast</name>
    <name type="synonym">Candida rugosa</name>
    <dbReference type="NCBI Taxonomy" id="5481"/>
    <lineage>
        <taxon>Eukaryota</taxon>
        <taxon>Fungi</taxon>
        <taxon>Dikarya</taxon>
        <taxon>Ascomycota</taxon>
        <taxon>Saccharomycotina</taxon>
        <taxon>Pichiomycetes</taxon>
        <taxon>Debaryomycetaceae</taxon>
        <taxon>Diutina</taxon>
    </lineage>
</organism>
<sequence>MARRAATKKVNYAESSSESDSENDIESNASSSESSESDSDEAFQLKPVGRKRRAPSKAKSKRTNKRIKKIAGNDLDDLEKKLPSNALFEALASPDVDTGEVATDWLEKYEEDATSALSELMNMVLRSCGAVCYFEPHDMLDIEQAAITIEEISLRFSSQTQHRFPFKAVTAFRQNERSFFQSIISQAHENGLLYDYEDGVAHQSSLMKSLIAWLGSSSSTVIRSLRYTSTLLLLAVVDELASLHHQVERTLKKVSAQIERATSRRKSSLEKLASTYQLQLETINEYFNDITAITIGNRYRDVDSNVRIECIKQLAQLVVSIPSVFYNANYLKYFGWLISDPTSAVRTEVAKYLAKVYHFANKTQFGSGIRQFTDRFYPQFLQMVQVDPSTAVRVQVVAILAELLQSGYMEIEDAQKVIKFTTSGPELANFIQIYVDQAAKDEIEKLLLALENGTSDQVSWDGEETGKLDLNRVVELKCLCDAMTSSKKSPELYEFIGARYSDWQGIVEYLLYDTSAIVVDGLENSKMLSQALELNREEKGILLDVVHGQFAHLLHDSKQKTKNKLSDVTLTQLAGVLKDLATFAIRNGLVPSFIKLWVLILGSDSERNIFSTMTALDQMSTYNDINVELVRYFIEAPIIEGYREYFRLLFAPTGADMCPSAIRDAIDDCARQLIDQIPGDLEENSNVSAKILAVSPHLRKLEILSEDIKLRDFDSKLPHTLNRELFEAMDKKMIGRLTPDLIQATSDALDLELSLLLSRIESLSQVEVASQSKYDLEREFRGYRKFVANLTRILSTSLELVTEAEVNHGSSQAPVMANNLPDYVALLYGMASLVATKILELSVVLRGFYNVHSADNTFDGFSSVFAEDAPLGQLANGGISSTCLRNIIQVFLYKEALLANLLQVNMKRNSEEQAPFEEAFASKPLEESDIWAAEQDLCIFVLKLYGYTDAFAESEVSKRIALNSPSLGAVYASIVEKHESIVQDSNTKENPAV</sequence>
<dbReference type="OMA" id="FVHRFKD"/>
<protein>
    <recommendedName>
        <fullName evidence="2">SCD domain-containing protein</fullName>
    </recommendedName>
</protein>
<dbReference type="InterPro" id="IPR048610">
    <property type="entry name" value="SCC3_C"/>
</dbReference>
<dbReference type="VEuPathDB" id="FungiDB:DIURU_001082"/>
<evidence type="ECO:0000256" key="1">
    <source>
        <dbReference type="SAM" id="MobiDB-lite"/>
    </source>
</evidence>
<dbReference type="Gene3D" id="1.25.10.10">
    <property type="entry name" value="Leucine-rich Repeat Variant"/>
    <property type="match status" value="1"/>
</dbReference>
<dbReference type="PANTHER" id="PTHR11199">
    <property type="entry name" value="STROMAL ANTIGEN"/>
    <property type="match status" value="1"/>
</dbReference>
<dbReference type="PANTHER" id="PTHR11199:SF0">
    <property type="entry name" value="LD34181P-RELATED"/>
    <property type="match status" value="1"/>
</dbReference>
<dbReference type="GO" id="GO:0008278">
    <property type="term" value="C:cohesin complex"/>
    <property type="evidence" value="ECO:0007669"/>
    <property type="project" value="TreeGrafter"/>
</dbReference>
<feature type="domain" description="SCD" evidence="2">
    <location>
        <begin position="295"/>
        <end position="383"/>
    </location>
</feature>
<proteinExistence type="predicted"/>
<feature type="compositionally biased region" description="Basic residues" evidence="1">
    <location>
        <begin position="48"/>
        <end position="69"/>
    </location>
</feature>
<dbReference type="Pfam" id="PF08514">
    <property type="entry name" value="STAG"/>
    <property type="match status" value="1"/>
</dbReference>
<dbReference type="Proteomes" id="UP000449547">
    <property type="component" value="Unassembled WGS sequence"/>
</dbReference>
<dbReference type="InterPro" id="IPR020839">
    <property type="entry name" value="SCD"/>
</dbReference>
<dbReference type="OrthoDB" id="498590at2759"/>
<comment type="caution">
    <text evidence="3">The sequence shown here is derived from an EMBL/GenBank/DDBJ whole genome shotgun (WGS) entry which is preliminary data.</text>
</comment>
<accession>A0A642UVW2</accession>
<dbReference type="RefSeq" id="XP_034014105.1">
    <property type="nucleotide sequence ID" value="XM_034153587.1"/>
</dbReference>
<dbReference type="GO" id="GO:0007062">
    <property type="term" value="P:sister chromatid cohesion"/>
    <property type="evidence" value="ECO:0007669"/>
    <property type="project" value="UniProtKB-ARBA"/>
</dbReference>
<dbReference type="PROSITE" id="PS51425">
    <property type="entry name" value="SCD"/>
    <property type="match status" value="1"/>
</dbReference>
<dbReference type="Pfam" id="PF21581">
    <property type="entry name" value="SCD"/>
    <property type="match status" value="1"/>
</dbReference>
<dbReference type="InterPro" id="IPR016024">
    <property type="entry name" value="ARM-type_fold"/>
</dbReference>
<dbReference type="EMBL" id="SWFT01000035">
    <property type="protein sequence ID" value="KAA8906344.1"/>
    <property type="molecule type" value="Genomic_DNA"/>
</dbReference>
<gene>
    <name evidence="3" type="ORF">DIURU_001082</name>
</gene>
<name>A0A642UVW2_DIURU</name>
<dbReference type="AlphaFoldDB" id="A0A642UVW2"/>
<dbReference type="Pfam" id="PF21767">
    <property type="entry name" value="SCC3_C"/>
    <property type="match status" value="1"/>
</dbReference>
<dbReference type="GO" id="GO:0000785">
    <property type="term" value="C:chromatin"/>
    <property type="evidence" value="ECO:0007669"/>
    <property type="project" value="TreeGrafter"/>
</dbReference>
<dbReference type="GO" id="GO:0003682">
    <property type="term" value="F:chromatin binding"/>
    <property type="evidence" value="ECO:0007669"/>
    <property type="project" value="TreeGrafter"/>
</dbReference>
<reference evidence="3 4" key="1">
    <citation type="submission" date="2019-07" db="EMBL/GenBank/DDBJ databases">
        <title>Genome assembly of two rare yeast pathogens: Diutina rugosa and Trichomonascus ciferrii.</title>
        <authorList>
            <person name="Mixao V."/>
            <person name="Saus E."/>
            <person name="Hansen A."/>
            <person name="Lass-Flor C."/>
            <person name="Gabaldon T."/>
        </authorList>
    </citation>
    <scope>NUCLEOTIDE SEQUENCE [LARGE SCALE GENOMIC DNA]</scope>
    <source>
        <strain evidence="3 4">CBS 613</strain>
    </source>
</reference>